<evidence type="ECO:0000259" key="5">
    <source>
        <dbReference type="PROSITE" id="PS51078"/>
    </source>
</evidence>
<dbReference type="SMART" id="SM00346">
    <property type="entry name" value="HTH_ICLR"/>
    <property type="match status" value="1"/>
</dbReference>
<dbReference type="Pfam" id="PF01614">
    <property type="entry name" value="IclR_C"/>
    <property type="match status" value="1"/>
</dbReference>
<keyword evidence="2" id="KW-0238">DNA-binding</keyword>
<evidence type="ECO:0000313" key="6">
    <source>
        <dbReference type="EMBL" id="CUJ32082.1"/>
    </source>
</evidence>
<accession>A0AAD2J137</accession>
<dbReference type="PANTHER" id="PTHR30136">
    <property type="entry name" value="HELIX-TURN-HELIX TRANSCRIPTIONAL REGULATOR, ICLR FAMILY"/>
    <property type="match status" value="1"/>
</dbReference>
<dbReference type="InterPro" id="IPR036388">
    <property type="entry name" value="WH-like_DNA-bd_sf"/>
</dbReference>
<dbReference type="InterPro" id="IPR029016">
    <property type="entry name" value="GAF-like_dom_sf"/>
</dbReference>
<dbReference type="GO" id="GO:0003700">
    <property type="term" value="F:DNA-binding transcription factor activity"/>
    <property type="evidence" value="ECO:0007669"/>
    <property type="project" value="TreeGrafter"/>
</dbReference>
<keyword evidence="3" id="KW-0804">Transcription</keyword>
<protein>
    <submittedName>
        <fullName evidence="6">Acetate operon repressor</fullName>
    </submittedName>
</protein>
<evidence type="ECO:0000313" key="7">
    <source>
        <dbReference type="Proteomes" id="UP000044098"/>
    </source>
</evidence>
<dbReference type="PROSITE" id="PS51078">
    <property type="entry name" value="ICLR_ED"/>
    <property type="match status" value="1"/>
</dbReference>
<dbReference type="Pfam" id="PF09339">
    <property type="entry name" value="HTH_IclR"/>
    <property type="match status" value="1"/>
</dbReference>
<organism evidence="6 7">
    <name type="scientific">Achromobacter aegrifaciens</name>
    <dbReference type="NCBI Taxonomy" id="1287736"/>
    <lineage>
        <taxon>Bacteria</taxon>
        <taxon>Pseudomonadati</taxon>
        <taxon>Pseudomonadota</taxon>
        <taxon>Betaproteobacteria</taxon>
        <taxon>Burkholderiales</taxon>
        <taxon>Alcaligenaceae</taxon>
        <taxon>Achromobacter</taxon>
    </lineage>
</organism>
<dbReference type="GO" id="GO:0045892">
    <property type="term" value="P:negative regulation of DNA-templated transcription"/>
    <property type="evidence" value="ECO:0007669"/>
    <property type="project" value="TreeGrafter"/>
</dbReference>
<evidence type="ECO:0000256" key="2">
    <source>
        <dbReference type="ARBA" id="ARBA00023125"/>
    </source>
</evidence>
<sequence length="255" mass="27565">MPARPAEPGVLERSVQLLKLLATAGRRGLALTQLSKSTDMAHSTVHRLLRQLMQERLVVQRETGKGYALGPLAFELGLAAAPSYDLREHCQPGMRQLAEELGDTVYLSVRSGIESVCQAREEGPSPIRVNTLSIGSRRPLGLGAGGLAILSHLPAAEYEEVMSHILPRVQTGAGLDERTLRAAVAQTRRNGYSFIRNRVTLGVTAVGVPIFDSLDRPIAAISIAAIDERMRADRIALLAANLQQQARLMGRLAPV</sequence>
<dbReference type="PANTHER" id="PTHR30136:SF39">
    <property type="entry name" value="TRANSCRIPTIONAL REGULATORY PROTEIN"/>
    <property type="match status" value="1"/>
</dbReference>
<evidence type="ECO:0000259" key="4">
    <source>
        <dbReference type="PROSITE" id="PS51077"/>
    </source>
</evidence>
<dbReference type="InterPro" id="IPR050707">
    <property type="entry name" value="HTH_MetabolicPath_Reg"/>
</dbReference>
<proteinExistence type="predicted"/>
<dbReference type="Gene3D" id="3.30.450.40">
    <property type="match status" value="1"/>
</dbReference>
<evidence type="ECO:0000256" key="3">
    <source>
        <dbReference type="ARBA" id="ARBA00023163"/>
    </source>
</evidence>
<dbReference type="SUPFAM" id="SSF55781">
    <property type="entry name" value="GAF domain-like"/>
    <property type="match status" value="1"/>
</dbReference>
<dbReference type="GO" id="GO:0003677">
    <property type="term" value="F:DNA binding"/>
    <property type="evidence" value="ECO:0007669"/>
    <property type="project" value="UniProtKB-KW"/>
</dbReference>
<dbReference type="AlphaFoldDB" id="A0AAD2J137"/>
<dbReference type="PROSITE" id="PS51077">
    <property type="entry name" value="HTH_ICLR"/>
    <property type="match status" value="1"/>
</dbReference>
<comment type="caution">
    <text evidence="6">The sequence shown here is derived from an EMBL/GenBank/DDBJ whole genome shotgun (WGS) entry which is preliminary data.</text>
</comment>
<feature type="domain" description="IclR-ED" evidence="5">
    <location>
        <begin position="72"/>
        <end position="255"/>
    </location>
</feature>
<keyword evidence="1" id="KW-0805">Transcription regulation</keyword>
<feature type="domain" description="HTH iclR-type" evidence="4">
    <location>
        <begin position="8"/>
        <end position="71"/>
    </location>
</feature>
<evidence type="ECO:0000256" key="1">
    <source>
        <dbReference type="ARBA" id="ARBA00023015"/>
    </source>
</evidence>
<dbReference type="Proteomes" id="UP000044098">
    <property type="component" value="Unassembled WGS sequence"/>
</dbReference>
<dbReference type="InterPro" id="IPR005471">
    <property type="entry name" value="Tscrpt_reg_IclR_N"/>
</dbReference>
<dbReference type="InterPro" id="IPR036390">
    <property type="entry name" value="WH_DNA-bd_sf"/>
</dbReference>
<dbReference type="Gene3D" id="1.10.10.10">
    <property type="entry name" value="Winged helix-like DNA-binding domain superfamily/Winged helix DNA-binding domain"/>
    <property type="match status" value="1"/>
</dbReference>
<dbReference type="SUPFAM" id="SSF46785">
    <property type="entry name" value="Winged helix' DNA-binding domain"/>
    <property type="match status" value="1"/>
</dbReference>
<dbReference type="EMBL" id="CYTK01000005">
    <property type="protein sequence ID" value="CUJ32082.1"/>
    <property type="molecule type" value="Genomic_DNA"/>
</dbReference>
<dbReference type="InterPro" id="IPR014757">
    <property type="entry name" value="Tscrpt_reg_IclR_C"/>
</dbReference>
<reference evidence="6 7" key="1">
    <citation type="submission" date="2015-09" db="EMBL/GenBank/DDBJ databases">
        <authorList>
            <consortium name="Pathogen Informatics"/>
        </authorList>
    </citation>
    <scope>NUCLEOTIDE SEQUENCE [LARGE SCALE GENOMIC DNA]</scope>
    <source>
        <strain evidence="6 7">2789STDY5608625</strain>
    </source>
</reference>
<name>A0AAD2J137_ACHAE</name>
<gene>
    <name evidence="6" type="primary">iclR_8</name>
    <name evidence="6" type="ORF">ERS370000_03554</name>
</gene>